<reference evidence="2 3" key="1">
    <citation type="submission" date="2015-02" db="EMBL/GenBank/DDBJ databases">
        <title>Genome Sequence of Jannaschia aquimarina DSM28248, a member of the Roseobacter clade.</title>
        <authorList>
            <person name="Voget S."/>
            <person name="Daniel R."/>
        </authorList>
    </citation>
    <scope>NUCLEOTIDE SEQUENCE [LARGE SCALE GENOMIC DNA]</scope>
    <source>
        <strain evidence="2 3">GSW-M26</strain>
    </source>
</reference>
<dbReference type="InterPro" id="IPR001638">
    <property type="entry name" value="Solute-binding_3/MltF_N"/>
</dbReference>
<evidence type="ECO:0000313" key="2">
    <source>
        <dbReference type="EMBL" id="KIT14355.1"/>
    </source>
</evidence>
<proteinExistence type="predicted"/>
<dbReference type="EMBL" id="JYFE01000080">
    <property type="protein sequence ID" value="KIT14355.1"/>
    <property type="molecule type" value="Genomic_DNA"/>
</dbReference>
<comment type="caution">
    <text evidence="2">The sequence shown here is derived from an EMBL/GenBank/DDBJ whole genome shotgun (WGS) entry which is preliminary data.</text>
</comment>
<sequence length="257" mass="28693">MFRLFSLIFALVSGLPQVGSAETIRAVTSDFLSPLSIGPEREDPGFNVELMQAIAQRAGLDLEIEWMPWKRAQAVVAQKPGLLLFGATRTAAREERYEWVTPLITAERVFITAGDQINDFEGARGLGLIAARSIYRETLLKMGFPNVEEGHSHSNYQKLKSGRVDAIFTISVRARYIWEKELGFADDAFTVGRSVSSSDVWLAASKGYDRETARRLHEASLQIRSDGTFEKLHEKYFGNLPVVELARPDQVPTTLAD</sequence>
<evidence type="ECO:0000313" key="3">
    <source>
        <dbReference type="Proteomes" id="UP000032232"/>
    </source>
</evidence>
<dbReference type="SUPFAM" id="SSF53850">
    <property type="entry name" value="Periplasmic binding protein-like II"/>
    <property type="match status" value="1"/>
</dbReference>
<dbReference type="AlphaFoldDB" id="A0A0D1EEQ9"/>
<dbReference type="Gene3D" id="3.40.190.10">
    <property type="entry name" value="Periplasmic binding protein-like II"/>
    <property type="match status" value="2"/>
</dbReference>
<dbReference type="Proteomes" id="UP000032232">
    <property type="component" value="Unassembled WGS sequence"/>
</dbReference>
<feature type="domain" description="Solute-binding protein family 3/N-terminal" evidence="1">
    <location>
        <begin position="23"/>
        <end position="240"/>
    </location>
</feature>
<dbReference type="STRING" id="935700.jaqu_39450"/>
<evidence type="ECO:0000259" key="1">
    <source>
        <dbReference type="SMART" id="SM00062"/>
    </source>
</evidence>
<keyword evidence="3" id="KW-1185">Reference proteome</keyword>
<dbReference type="RefSeq" id="WP_043920690.1">
    <property type="nucleotide sequence ID" value="NZ_FZPF01000003.1"/>
</dbReference>
<dbReference type="PANTHER" id="PTHR38834">
    <property type="entry name" value="PERIPLASMIC SUBSTRATE BINDING PROTEIN FAMILY 3"/>
    <property type="match status" value="1"/>
</dbReference>
<organism evidence="2 3">
    <name type="scientific">Jannaschia aquimarina</name>
    <dbReference type="NCBI Taxonomy" id="935700"/>
    <lineage>
        <taxon>Bacteria</taxon>
        <taxon>Pseudomonadati</taxon>
        <taxon>Pseudomonadota</taxon>
        <taxon>Alphaproteobacteria</taxon>
        <taxon>Rhodobacterales</taxon>
        <taxon>Roseobacteraceae</taxon>
        <taxon>Jannaschia</taxon>
    </lineage>
</organism>
<gene>
    <name evidence="2" type="primary">artI</name>
    <name evidence="2" type="ORF">jaqu_39450</name>
</gene>
<dbReference type="SMART" id="SM00062">
    <property type="entry name" value="PBPb"/>
    <property type="match status" value="1"/>
</dbReference>
<dbReference type="PANTHER" id="PTHR38834:SF3">
    <property type="entry name" value="SOLUTE-BINDING PROTEIN FAMILY 3_N-TERMINAL DOMAIN-CONTAINING PROTEIN"/>
    <property type="match status" value="1"/>
</dbReference>
<accession>A0A0D1EEQ9</accession>
<name>A0A0D1EEQ9_9RHOB</name>
<dbReference type="PATRIC" id="fig|935700.4.peg.4067"/>
<protein>
    <submittedName>
        <fullName evidence="2">ArtI protein</fullName>
    </submittedName>
</protein>
<dbReference type="Pfam" id="PF00497">
    <property type="entry name" value="SBP_bac_3"/>
    <property type="match status" value="1"/>
</dbReference>